<proteinExistence type="predicted"/>
<reference evidence="2 3" key="1">
    <citation type="submission" date="2016-06" db="EMBL/GenBank/DDBJ databases">
        <title>Complete genome sequence of Streptomyces griseochromogenes ATCC 14511, the Blasticidin S producer.</title>
        <authorList>
            <person name="Wu L."/>
        </authorList>
    </citation>
    <scope>NUCLEOTIDE SEQUENCE [LARGE SCALE GENOMIC DNA]</scope>
    <source>
        <strain evidence="2 3">ATCC 14511</strain>
    </source>
</reference>
<protein>
    <submittedName>
        <fullName evidence="2">Uncharacterized protein</fullName>
    </submittedName>
</protein>
<dbReference type="EMBL" id="CP016279">
    <property type="protein sequence ID" value="ANP50945.1"/>
    <property type="molecule type" value="Genomic_DNA"/>
</dbReference>
<dbReference type="KEGG" id="sgs:AVL59_16135"/>
<accession>A0A1B1AWM2</accession>
<dbReference type="Proteomes" id="UP000092659">
    <property type="component" value="Chromosome"/>
</dbReference>
<dbReference type="AlphaFoldDB" id="A0A1B1AWM2"/>
<organism evidence="2 3">
    <name type="scientific">Streptomyces griseochromogenes</name>
    <dbReference type="NCBI Taxonomy" id="68214"/>
    <lineage>
        <taxon>Bacteria</taxon>
        <taxon>Bacillati</taxon>
        <taxon>Actinomycetota</taxon>
        <taxon>Actinomycetes</taxon>
        <taxon>Kitasatosporales</taxon>
        <taxon>Streptomycetaceae</taxon>
        <taxon>Streptomyces</taxon>
    </lineage>
</organism>
<sequence length="73" mass="7835">MGDREIDLVPAERGLGPVGLVLDQFDQRSLGIGGTVRVRPQTRQQGTRRGRERGDPYPPSLVAGTCGSLTVAF</sequence>
<evidence type="ECO:0000256" key="1">
    <source>
        <dbReference type="SAM" id="MobiDB-lite"/>
    </source>
</evidence>
<gene>
    <name evidence="2" type="ORF">AVL59_16135</name>
</gene>
<evidence type="ECO:0000313" key="2">
    <source>
        <dbReference type="EMBL" id="ANP50945.1"/>
    </source>
</evidence>
<evidence type="ECO:0000313" key="3">
    <source>
        <dbReference type="Proteomes" id="UP000092659"/>
    </source>
</evidence>
<feature type="region of interest" description="Disordered" evidence="1">
    <location>
        <begin position="39"/>
        <end position="61"/>
    </location>
</feature>
<name>A0A1B1AWM2_9ACTN</name>